<dbReference type="EMBL" id="JBANRG010000001">
    <property type="protein sequence ID" value="KAK7472865.1"/>
    <property type="molecule type" value="Genomic_DNA"/>
</dbReference>
<dbReference type="InterPro" id="IPR028133">
    <property type="entry name" value="Dynamitin"/>
</dbReference>
<accession>A0ABR1K8X7</accession>
<reference evidence="4 5" key="1">
    <citation type="submission" date="2024-01" db="EMBL/GenBank/DDBJ databases">
        <title>A draft genome for the cacao thread blight pathogen Marasmiellus scandens.</title>
        <authorList>
            <person name="Baruah I.K."/>
            <person name="Leung J."/>
            <person name="Bukari Y."/>
            <person name="Amoako-Attah I."/>
            <person name="Meinhardt L.W."/>
            <person name="Bailey B.A."/>
            <person name="Cohen S.P."/>
        </authorList>
    </citation>
    <scope>NUCLEOTIDE SEQUENCE [LARGE SCALE GENOMIC DNA]</scope>
    <source>
        <strain evidence="4 5">GH-19</strain>
    </source>
</reference>
<evidence type="ECO:0000256" key="1">
    <source>
        <dbReference type="ARBA" id="ARBA00004496"/>
    </source>
</evidence>
<keyword evidence="2" id="KW-0963">Cytoplasm</keyword>
<comment type="caution">
    <text evidence="4">The sequence shown here is derived from an EMBL/GenBank/DDBJ whole genome shotgun (WGS) entry which is preliminary data.</text>
</comment>
<feature type="compositionally biased region" description="Basic and acidic residues" evidence="3">
    <location>
        <begin position="72"/>
        <end position="84"/>
    </location>
</feature>
<evidence type="ECO:0000313" key="4">
    <source>
        <dbReference type="EMBL" id="KAK7472865.1"/>
    </source>
</evidence>
<gene>
    <name evidence="4" type="ORF">VKT23_000973</name>
</gene>
<dbReference type="Proteomes" id="UP001498398">
    <property type="component" value="Unassembled WGS sequence"/>
</dbReference>
<dbReference type="PANTHER" id="PTHR15346">
    <property type="entry name" value="DYNACTIN SUBUNIT"/>
    <property type="match status" value="1"/>
</dbReference>
<evidence type="ECO:0000313" key="5">
    <source>
        <dbReference type="Proteomes" id="UP001498398"/>
    </source>
</evidence>
<organism evidence="4 5">
    <name type="scientific">Marasmiellus scandens</name>
    <dbReference type="NCBI Taxonomy" id="2682957"/>
    <lineage>
        <taxon>Eukaryota</taxon>
        <taxon>Fungi</taxon>
        <taxon>Dikarya</taxon>
        <taxon>Basidiomycota</taxon>
        <taxon>Agaricomycotina</taxon>
        <taxon>Agaricomycetes</taxon>
        <taxon>Agaricomycetidae</taxon>
        <taxon>Agaricales</taxon>
        <taxon>Marasmiineae</taxon>
        <taxon>Omphalotaceae</taxon>
        <taxon>Marasmiellus</taxon>
    </lineage>
</organism>
<sequence>MSVNKYANLPDIDTAQDVYETEDVFPSSQVHGDSSDEEGTGSNRPSTIRTRNGDNTANKEELDASNLIGADEASKKFQRAERRRERTRSHYAYPPSPTSSESSLEETLRPVPLSHRLRNLQAELSALELELADPSNPLLQQEKENERSDFGELIRGVVDVKGRLEKIKKDKEGRGKLVGVILGDNAKAKEEETQVSAEPKTEAKANFQDLAEMDRRVGDLEKLVGSSTSILDEASECYASFVPN</sequence>
<proteinExistence type="predicted"/>
<comment type="subcellular location">
    <subcellularLocation>
        <location evidence="1">Cytoplasm</location>
    </subcellularLocation>
</comment>
<protein>
    <submittedName>
        <fullName evidence="4">Uncharacterized protein</fullName>
    </submittedName>
</protein>
<feature type="compositionally biased region" description="Polar residues" evidence="3">
    <location>
        <begin position="40"/>
        <end position="56"/>
    </location>
</feature>
<dbReference type="Pfam" id="PF04912">
    <property type="entry name" value="Dynamitin"/>
    <property type="match status" value="1"/>
</dbReference>
<feature type="region of interest" description="Disordered" evidence="3">
    <location>
        <begin position="1"/>
        <end position="107"/>
    </location>
</feature>
<evidence type="ECO:0000256" key="2">
    <source>
        <dbReference type="ARBA" id="ARBA00022490"/>
    </source>
</evidence>
<name>A0ABR1K8X7_9AGAR</name>
<keyword evidence="5" id="KW-1185">Reference proteome</keyword>
<evidence type="ECO:0000256" key="3">
    <source>
        <dbReference type="SAM" id="MobiDB-lite"/>
    </source>
</evidence>